<dbReference type="RefSeq" id="WP_117357593.1">
    <property type="nucleotide sequence ID" value="NZ_QURH01000215.1"/>
</dbReference>
<organism evidence="1 2">
    <name type="scientific">Actinomadura logoneensis</name>
    <dbReference type="NCBI Taxonomy" id="2293572"/>
    <lineage>
        <taxon>Bacteria</taxon>
        <taxon>Bacillati</taxon>
        <taxon>Actinomycetota</taxon>
        <taxon>Actinomycetes</taxon>
        <taxon>Streptosporangiales</taxon>
        <taxon>Thermomonosporaceae</taxon>
        <taxon>Actinomadura</taxon>
    </lineage>
</organism>
<dbReference type="EMBL" id="QURH01000215">
    <property type="protein sequence ID" value="RFU41394.1"/>
    <property type="molecule type" value="Genomic_DNA"/>
</dbReference>
<dbReference type="OrthoDB" id="3478054at2"/>
<evidence type="ECO:0008006" key="3">
    <source>
        <dbReference type="Google" id="ProtNLM"/>
    </source>
</evidence>
<accession>A0A372JNR5</accession>
<dbReference type="Proteomes" id="UP000261811">
    <property type="component" value="Unassembled WGS sequence"/>
</dbReference>
<name>A0A372JNR5_9ACTN</name>
<proteinExistence type="predicted"/>
<gene>
    <name evidence="1" type="ORF">DZF91_12235</name>
</gene>
<reference evidence="1 2" key="1">
    <citation type="submission" date="2018-08" db="EMBL/GenBank/DDBJ databases">
        <title>Actinomadura jelena sp. nov., a novel Actinomycete isolated from soil in Chad.</title>
        <authorList>
            <person name="Shi L."/>
        </authorList>
    </citation>
    <scope>NUCLEOTIDE SEQUENCE [LARGE SCALE GENOMIC DNA]</scope>
    <source>
        <strain evidence="1 2">NEAU-G17</strain>
    </source>
</reference>
<sequence length="114" mass="11847">MTETTHDVGRLLAAAESADRLTDSATSIQGAAKGISVSGHEWGAVGIAFSVHYDEAAKDINEHLDLLVTSLRGIESGIEATARNYAGANEAILARISALEADRPETEPGTAGKD</sequence>
<comment type="caution">
    <text evidence="1">The sequence shown here is derived from an EMBL/GenBank/DDBJ whole genome shotgun (WGS) entry which is preliminary data.</text>
</comment>
<protein>
    <recommendedName>
        <fullName evidence="3">ESX-1 secretion-associated protein</fullName>
    </recommendedName>
</protein>
<evidence type="ECO:0000313" key="2">
    <source>
        <dbReference type="Proteomes" id="UP000261811"/>
    </source>
</evidence>
<dbReference type="AlphaFoldDB" id="A0A372JNR5"/>
<evidence type="ECO:0000313" key="1">
    <source>
        <dbReference type="EMBL" id="RFU41394.1"/>
    </source>
</evidence>
<keyword evidence="2" id="KW-1185">Reference proteome</keyword>